<feature type="transmembrane region" description="Helical" evidence="8">
    <location>
        <begin position="408"/>
        <end position="428"/>
    </location>
</feature>
<dbReference type="GO" id="GO:0006865">
    <property type="term" value="P:amino acid transport"/>
    <property type="evidence" value="ECO:0007669"/>
    <property type="project" value="TreeGrafter"/>
</dbReference>
<dbReference type="SMART" id="SM00060">
    <property type="entry name" value="FN3"/>
    <property type="match status" value="1"/>
</dbReference>
<evidence type="ECO:0000256" key="2">
    <source>
        <dbReference type="ARBA" id="ARBA00010072"/>
    </source>
</evidence>
<dbReference type="Pfam" id="PF00041">
    <property type="entry name" value="fn3"/>
    <property type="match status" value="1"/>
</dbReference>
<feature type="transmembrane region" description="Helical" evidence="8">
    <location>
        <begin position="133"/>
        <end position="157"/>
    </location>
</feature>
<evidence type="ECO:0000256" key="4">
    <source>
        <dbReference type="ARBA" id="ARBA00022475"/>
    </source>
</evidence>
<sequence length="881" mass="95560">MTAITDIPDAPRTARRPQLGNPVLHWLRKNLFSSIPNGIITVLLMVLLAKGIFSFVQWGIANAVWLTPTNDSSACRAARGLGACWAIVPEKYRFILFGTYPFDEQWRPALSVVLFIALYYLSTRRALWRRELVYLWIGALAVISVLMWGGVLGLSFVSQDRWGGLPVTLILATFGLAVGFPLGILVALGRRSKLPAIRSLSVLYVELIRGVPLVSLLFMASVMFPLFMPAGFNIDKLLRAQIAIILFAGAYLAEVIRGGLQAVPRGQYEAADALGLSYWRKHRLIILPQAIRHVIPPLVNTFIAFFKDTSLVLIIGIFDLLTTAKTAIIDPAWQQFSVEVYIFVAAIYFVFCFAMSRYSRTWRRRQRRSDGFSFGAACLRLRRFPILISNTRGCSCGRLGEAVMRVAVLRQFTAAQICVLIFTTALGVSSCAAEGLRRYRAPIGESSISGISSGAFMAVQFGTAWSSVIKGVGVVAGGPYWCAKADAFDAVTWYWGPIRRATGACMKGPASDLNPKDFTAKADAKAAAGEIDPLSNVGRQKIYLFHGYNDAIVDKAATDAAADFYRHYLGDANRGNLFYQATLGAGHSFVVAKQGAPGLNDCKANTAPYIDQCGYDQAGVILQHIYGRLNPPNAAQLAGSVKSFDQSIYTTPHLPDALSMGDTGYVFVPRDCEQGSPCRVHVALHGCKQDVADIGRRFVDEAGYNEWADTNRMIILYPQTKTSPYWPSNPQACWDWWSYVNHQDSYVTKSGSQIKAIKAMLDALTAAAAAPAGATAPSLSAPQSLTVIDTSDSGADLAWSPGDDGTTYRVSRAGPDGAFQAVGDVTGASFGDSGLTPKTTYRWRVSVILNGAVGPSSEEATGTTRSTPPRCANPGSCPIAK</sequence>
<organism evidence="12 13">
    <name type="scientific">Bradyrhizobium yuanmingense</name>
    <dbReference type="NCBI Taxonomy" id="108015"/>
    <lineage>
        <taxon>Bacteria</taxon>
        <taxon>Pseudomonadati</taxon>
        <taxon>Pseudomonadota</taxon>
        <taxon>Alphaproteobacteria</taxon>
        <taxon>Hyphomicrobiales</taxon>
        <taxon>Nitrobacteraceae</taxon>
        <taxon>Bradyrhizobium</taxon>
    </lineage>
</organism>
<dbReference type="InterPro" id="IPR029058">
    <property type="entry name" value="AB_hydrolase_fold"/>
</dbReference>
<feature type="transmembrane region" description="Helical" evidence="8">
    <location>
        <begin position="105"/>
        <end position="121"/>
    </location>
</feature>
<dbReference type="InterPro" id="IPR003961">
    <property type="entry name" value="FN3_dom"/>
</dbReference>
<protein>
    <submittedName>
        <fullName evidence="12">Amine acid ABC transporter, permease protein, 3-TM region, His/Glu/Gln/Arg/opine family</fullName>
    </submittedName>
</protein>
<feature type="transmembrane region" description="Helical" evidence="8">
    <location>
        <begin position="38"/>
        <end position="60"/>
    </location>
</feature>
<evidence type="ECO:0000313" key="12">
    <source>
        <dbReference type="EMBL" id="SCB08918.1"/>
    </source>
</evidence>
<feature type="compositionally biased region" description="Polar residues" evidence="9">
    <location>
        <begin position="858"/>
        <end position="867"/>
    </location>
</feature>
<evidence type="ECO:0000256" key="5">
    <source>
        <dbReference type="ARBA" id="ARBA00022692"/>
    </source>
</evidence>
<evidence type="ECO:0000256" key="7">
    <source>
        <dbReference type="ARBA" id="ARBA00023136"/>
    </source>
</evidence>
<feature type="domain" description="Fibronectin type-III" evidence="10">
    <location>
        <begin position="781"/>
        <end position="867"/>
    </location>
</feature>
<dbReference type="SUPFAM" id="SSF53474">
    <property type="entry name" value="alpha/beta-Hydrolases"/>
    <property type="match status" value="1"/>
</dbReference>
<dbReference type="GO" id="GO:0043190">
    <property type="term" value="C:ATP-binding cassette (ABC) transporter complex"/>
    <property type="evidence" value="ECO:0007669"/>
    <property type="project" value="InterPro"/>
</dbReference>
<proteinExistence type="inferred from homology"/>
<feature type="transmembrane region" description="Helical" evidence="8">
    <location>
        <begin position="169"/>
        <end position="189"/>
    </location>
</feature>
<comment type="similarity">
    <text evidence="2">Belongs to the binding-protein-dependent transport system permease family. HisMQ subfamily.</text>
</comment>
<evidence type="ECO:0000313" key="13">
    <source>
        <dbReference type="Proteomes" id="UP000183174"/>
    </source>
</evidence>
<comment type="subcellular location">
    <subcellularLocation>
        <location evidence="1">Cell inner membrane</location>
        <topology evidence="1">Multi-pass membrane protein</topology>
    </subcellularLocation>
    <subcellularLocation>
        <location evidence="8">Cell membrane</location>
        <topology evidence="8">Multi-pass membrane protein</topology>
    </subcellularLocation>
</comment>
<keyword evidence="4" id="KW-1003">Cell membrane</keyword>
<evidence type="ECO:0000256" key="1">
    <source>
        <dbReference type="ARBA" id="ARBA00004429"/>
    </source>
</evidence>
<feature type="domain" description="ABC transmembrane type-1" evidence="11">
    <location>
        <begin position="165"/>
        <end position="359"/>
    </location>
</feature>
<dbReference type="Pfam" id="PF00528">
    <property type="entry name" value="BPD_transp_1"/>
    <property type="match status" value="1"/>
</dbReference>
<dbReference type="InterPro" id="IPR000515">
    <property type="entry name" value="MetI-like"/>
</dbReference>
<evidence type="ECO:0000256" key="6">
    <source>
        <dbReference type="ARBA" id="ARBA00022989"/>
    </source>
</evidence>
<dbReference type="NCBIfam" id="TIGR01726">
    <property type="entry name" value="HEQRo_perm_3TM"/>
    <property type="match status" value="1"/>
</dbReference>
<feature type="transmembrane region" description="Helical" evidence="8">
    <location>
        <begin position="210"/>
        <end position="232"/>
    </location>
</feature>
<evidence type="ECO:0000256" key="8">
    <source>
        <dbReference type="RuleBase" id="RU363032"/>
    </source>
</evidence>
<dbReference type="SUPFAM" id="SSF49265">
    <property type="entry name" value="Fibronectin type III"/>
    <property type="match status" value="1"/>
</dbReference>
<dbReference type="EMBL" id="FMAE01000001">
    <property type="protein sequence ID" value="SCB08918.1"/>
    <property type="molecule type" value="Genomic_DNA"/>
</dbReference>
<feature type="transmembrane region" description="Helical" evidence="8">
    <location>
        <begin position="238"/>
        <end position="256"/>
    </location>
</feature>
<evidence type="ECO:0000256" key="9">
    <source>
        <dbReference type="SAM" id="MobiDB-lite"/>
    </source>
</evidence>
<dbReference type="GO" id="GO:0022857">
    <property type="term" value="F:transmembrane transporter activity"/>
    <property type="evidence" value="ECO:0007669"/>
    <property type="project" value="InterPro"/>
</dbReference>
<keyword evidence="5 8" id="KW-0812">Transmembrane</keyword>
<dbReference type="InterPro" id="IPR036116">
    <property type="entry name" value="FN3_sf"/>
</dbReference>
<dbReference type="InterPro" id="IPR043429">
    <property type="entry name" value="ArtM/GltK/GlnP/TcyL/YhdX-like"/>
</dbReference>
<dbReference type="InterPro" id="IPR013783">
    <property type="entry name" value="Ig-like_fold"/>
</dbReference>
<feature type="transmembrane region" description="Helical" evidence="8">
    <location>
        <begin position="340"/>
        <end position="358"/>
    </location>
</feature>
<dbReference type="PANTHER" id="PTHR30614">
    <property type="entry name" value="MEMBRANE COMPONENT OF AMINO ACID ABC TRANSPORTER"/>
    <property type="match status" value="1"/>
</dbReference>
<evidence type="ECO:0000259" key="11">
    <source>
        <dbReference type="PROSITE" id="PS50928"/>
    </source>
</evidence>
<dbReference type="Proteomes" id="UP000183174">
    <property type="component" value="Unassembled WGS sequence"/>
</dbReference>
<gene>
    <name evidence="12" type="ORF">GA0061099_1001315</name>
</gene>
<dbReference type="Gene3D" id="1.10.3720.10">
    <property type="entry name" value="MetI-like"/>
    <property type="match status" value="1"/>
</dbReference>
<dbReference type="SUPFAM" id="SSF161098">
    <property type="entry name" value="MetI-like"/>
    <property type="match status" value="1"/>
</dbReference>
<dbReference type="CDD" id="cd00063">
    <property type="entry name" value="FN3"/>
    <property type="match status" value="1"/>
</dbReference>
<evidence type="ECO:0000259" key="10">
    <source>
        <dbReference type="PROSITE" id="PS50853"/>
    </source>
</evidence>
<dbReference type="AlphaFoldDB" id="A0A1C3U0D0"/>
<keyword evidence="7 8" id="KW-0472">Membrane</keyword>
<dbReference type="InterPro" id="IPR010065">
    <property type="entry name" value="AA_ABC_transptr_permease_3TM"/>
</dbReference>
<dbReference type="InterPro" id="IPR035906">
    <property type="entry name" value="MetI-like_sf"/>
</dbReference>
<dbReference type="Gene3D" id="2.60.40.10">
    <property type="entry name" value="Immunoglobulins"/>
    <property type="match status" value="1"/>
</dbReference>
<keyword evidence="6 8" id="KW-1133">Transmembrane helix</keyword>
<dbReference type="PROSITE" id="PS50853">
    <property type="entry name" value="FN3"/>
    <property type="match status" value="1"/>
</dbReference>
<name>A0A1C3U0D0_9BRAD</name>
<dbReference type="Gene3D" id="3.40.50.1820">
    <property type="entry name" value="alpha/beta hydrolase"/>
    <property type="match status" value="2"/>
</dbReference>
<keyword evidence="3 8" id="KW-0813">Transport</keyword>
<reference evidence="12 13" key="1">
    <citation type="submission" date="2016-08" db="EMBL/GenBank/DDBJ databases">
        <authorList>
            <person name="Seilhamer J.J."/>
        </authorList>
    </citation>
    <scope>NUCLEOTIDE SEQUENCE [LARGE SCALE GENOMIC DNA]</scope>
    <source>
        <strain evidence="12 13">CCBAU 10071</strain>
    </source>
</reference>
<dbReference type="PROSITE" id="PS50928">
    <property type="entry name" value="ABC_TM1"/>
    <property type="match status" value="1"/>
</dbReference>
<accession>A0A1C3U0D0</accession>
<dbReference type="CDD" id="cd06261">
    <property type="entry name" value="TM_PBP2"/>
    <property type="match status" value="1"/>
</dbReference>
<feature type="region of interest" description="Disordered" evidence="9">
    <location>
        <begin position="854"/>
        <end position="881"/>
    </location>
</feature>
<evidence type="ECO:0000256" key="3">
    <source>
        <dbReference type="ARBA" id="ARBA00022448"/>
    </source>
</evidence>
<dbReference type="PANTHER" id="PTHR30614:SF41">
    <property type="entry name" value="INNER MEMBRANE AMINO-ACID ABC TRANSPORTER PERMEASE PROTEIN YHDY"/>
    <property type="match status" value="1"/>
</dbReference>